<keyword evidence="3" id="KW-1185">Reference proteome</keyword>
<name>A0A0D8XAF9_DICVI</name>
<dbReference type="AlphaFoldDB" id="A0A0D8XAF9"/>
<feature type="signal peptide" evidence="1">
    <location>
        <begin position="1"/>
        <end position="31"/>
    </location>
</feature>
<proteinExistence type="predicted"/>
<gene>
    <name evidence="2" type="ORF">DICVIV_13417</name>
</gene>
<evidence type="ECO:0008006" key="4">
    <source>
        <dbReference type="Google" id="ProtNLM"/>
    </source>
</evidence>
<sequence>MLYRIGRLKHLGMLTMITVILLLICSNSIQSELKNCATGGSIGPCLAGHCPLSTTTWINTNDGEICCNNSMITSGTTIATTTTISEDDNEL</sequence>
<accession>A0A0D8XAF9</accession>
<reference evidence="3" key="2">
    <citation type="journal article" date="2016" name="Sci. Rep.">
        <title>Dictyocaulus viviparus genome, variome and transcriptome elucidate lungworm biology and support future intervention.</title>
        <authorList>
            <person name="McNulty S.N."/>
            <person name="Strube C."/>
            <person name="Rosa B.A."/>
            <person name="Martin J.C."/>
            <person name="Tyagi R."/>
            <person name="Choi Y.J."/>
            <person name="Wang Q."/>
            <person name="Hallsworth Pepin K."/>
            <person name="Zhang X."/>
            <person name="Ozersky P."/>
            <person name="Wilson R.K."/>
            <person name="Sternberg P.W."/>
            <person name="Gasser R.B."/>
            <person name="Mitreva M."/>
        </authorList>
    </citation>
    <scope>NUCLEOTIDE SEQUENCE [LARGE SCALE GENOMIC DNA]</scope>
    <source>
        <strain evidence="3">HannoverDv2000</strain>
    </source>
</reference>
<dbReference type="Proteomes" id="UP000053766">
    <property type="component" value="Unassembled WGS sequence"/>
</dbReference>
<organism evidence="2 3">
    <name type="scientific">Dictyocaulus viviparus</name>
    <name type="common">Bovine lungworm</name>
    <dbReference type="NCBI Taxonomy" id="29172"/>
    <lineage>
        <taxon>Eukaryota</taxon>
        <taxon>Metazoa</taxon>
        <taxon>Ecdysozoa</taxon>
        <taxon>Nematoda</taxon>
        <taxon>Chromadorea</taxon>
        <taxon>Rhabditida</taxon>
        <taxon>Rhabditina</taxon>
        <taxon>Rhabditomorpha</taxon>
        <taxon>Strongyloidea</taxon>
        <taxon>Metastrongylidae</taxon>
        <taxon>Dictyocaulus</taxon>
    </lineage>
</organism>
<evidence type="ECO:0000256" key="1">
    <source>
        <dbReference type="SAM" id="SignalP"/>
    </source>
</evidence>
<evidence type="ECO:0000313" key="2">
    <source>
        <dbReference type="EMBL" id="KJH40629.1"/>
    </source>
</evidence>
<protein>
    <recommendedName>
        <fullName evidence="4">CC domain-containing protein</fullName>
    </recommendedName>
</protein>
<reference evidence="2 3" key="1">
    <citation type="submission" date="2013-11" db="EMBL/GenBank/DDBJ databases">
        <title>Draft genome of the bovine lungworm Dictyocaulus viviparus.</title>
        <authorList>
            <person name="Mitreva M."/>
        </authorList>
    </citation>
    <scope>NUCLEOTIDE SEQUENCE [LARGE SCALE GENOMIC DNA]</scope>
    <source>
        <strain evidence="2 3">HannoverDv2000</strain>
    </source>
</reference>
<evidence type="ECO:0000313" key="3">
    <source>
        <dbReference type="Proteomes" id="UP000053766"/>
    </source>
</evidence>
<keyword evidence="1" id="KW-0732">Signal</keyword>
<dbReference type="EMBL" id="KN717077">
    <property type="protein sequence ID" value="KJH40629.1"/>
    <property type="molecule type" value="Genomic_DNA"/>
</dbReference>
<feature type="chain" id="PRO_5002335664" description="CC domain-containing protein" evidence="1">
    <location>
        <begin position="32"/>
        <end position="91"/>
    </location>
</feature>